<evidence type="ECO:0000313" key="3">
    <source>
        <dbReference type="Proteomes" id="UP000295807"/>
    </source>
</evidence>
<protein>
    <submittedName>
        <fullName evidence="2">Uncharacterized protein</fullName>
    </submittedName>
</protein>
<gene>
    <name evidence="2" type="ORF">EDD80_10794</name>
</gene>
<keyword evidence="3" id="KW-1185">Reference proteome</keyword>
<keyword evidence="1" id="KW-0472">Membrane</keyword>
<proteinExistence type="predicted"/>
<organism evidence="2 3">
    <name type="scientific">Anseongella ginsenosidimutans</name>
    <dbReference type="NCBI Taxonomy" id="496056"/>
    <lineage>
        <taxon>Bacteria</taxon>
        <taxon>Pseudomonadati</taxon>
        <taxon>Bacteroidota</taxon>
        <taxon>Sphingobacteriia</taxon>
        <taxon>Sphingobacteriales</taxon>
        <taxon>Sphingobacteriaceae</taxon>
        <taxon>Anseongella</taxon>
    </lineage>
</organism>
<keyword evidence="1" id="KW-1133">Transmembrane helix</keyword>
<accession>A0A4R3KPW9</accession>
<evidence type="ECO:0000256" key="1">
    <source>
        <dbReference type="SAM" id="Phobius"/>
    </source>
</evidence>
<keyword evidence="1" id="KW-0812">Transmembrane</keyword>
<dbReference type="EMBL" id="SMAD01000007">
    <property type="protein sequence ID" value="TCS86561.1"/>
    <property type="molecule type" value="Genomic_DNA"/>
</dbReference>
<sequence length="49" mass="5617">MLKSYFKLAIIPLLSMAAGVCVCWFMVTWVEHECYFLYLESASNIAIIP</sequence>
<dbReference type="AlphaFoldDB" id="A0A4R3KPW9"/>
<dbReference type="Proteomes" id="UP000295807">
    <property type="component" value="Unassembled WGS sequence"/>
</dbReference>
<reference evidence="2 3" key="1">
    <citation type="submission" date="2019-03" db="EMBL/GenBank/DDBJ databases">
        <title>Genomic Encyclopedia of Type Strains, Phase IV (KMG-IV): sequencing the most valuable type-strain genomes for metagenomic binning, comparative biology and taxonomic classification.</title>
        <authorList>
            <person name="Goeker M."/>
        </authorList>
    </citation>
    <scope>NUCLEOTIDE SEQUENCE [LARGE SCALE GENOMIC DNA]</scope>
    <source>
        <strain evidence="2 3">DSM 21100</strain>
    </source>
</reference>
<dbReference type="RefSeq" id="WP_158640598.1">
    <property type="nucleotide sequence ID" value="NZ_CP042432.1"/>
</dbReference>
<name>A0A4R3KPW9_9SPHI</name>
<comment type="caution">
    <text evidence="2">The sequence shown here is derived from an EMBL/GenBank/DDBJ whole genome shotgun (WGS) entry which is preliminary data.</text>
</comment>
<evidence type="ECO:0000313" key="2">
    <source>
        <dbReference type="EMBL" id="TCS86561.1"/>
    </source>
</evidence>
<feature type="transmembrane region" description="Helical" evidence="1">
    <location>
        <begin position="5"/>
        <end position="27"/>
    </location>
</feature>